<sequence length="243" mass="27870">MSDTVSRVRKVSPVSRCRQLSSSRLLCIPRSLRSARAFSQARELCMRTGRWLLVNIQKADEFGSHKLNRDIWRSEVVQDLLKEFFVFWQRAESNQEGRVFCELYKVTSFPHIAVVDPRTGRSMKQWPSRRFSEAIGAQSELFEFIEHQQQLAEAKAKAGREKDSSSVSRTLSPSASPSSPALPVAGDAPRSSSEKEARNSEEKASEKSEKEERKEERGQADLEILREKRLRALEQQSRRSEEK</sequence>
<dbReference type="EMBL" id="AEYH02002795">
    <property type="protein sequence ID" value="KFG34657.1"/>
    <property type="molecule type" value="Genomic_DNA"/>
</dbReference>
<gene>
    <name evidence="3" type="ORF">TGFOU_300150B</name>
</gene>
<dbReference type="PANTHER" id="PTHR23322">
    <property type="entry name" value="FAS-ASSOCIATED PROTEIN"/>
    <property type="match status" value="1"/>
</dbReference>
<dbReference type="Gene3D" id="3.40.30.10">
    <property type="entry name" value="Glutaredoxin"/>
    <property type="match status" value="1"/>
</dbReference>
<protein>
    <submittedName>
        <fullName evidence="3">Thioredoxin-like protein</fullName>
    </submittedName>
</protein>
<feature type="region of interest" description="Disordered" evidence="1">
    <location>
        <begin position="153"/>
        <end position="243"/>
    </location>
</feature>
<evidence type="ECO:0000313" key="4">
    <source>
        <dbReference type="Proteomes" id="UP000028838"/>
    </source>
</evidence>
<feature type="compositionally biased region" description="Basic and acidic residues" evidence="1">
    <location>
        <begin position="192"/>
        <end position="243"/>
    </location>
</feature>
<dbReference type="SUPFAM" id="SSF52833">
    <property type="entry name" value="Thioredoxin-like"/>
    <property type="match status" value="1"/>
</dbReference>
<evidence type="ECO:0000313" key="3">
    <source>
        <dbReference type="EMBL" id="KFG34657.1"/>
    </source>
</evidence>
<dbReference type="GO" id="GO:0043130">
    <property type="term" value="F:ubiquitin binding"/>
    <property type="evidence" value="ECO:0007669"/>
    <property type="project" value="TreeGrafter"/>
</dbReference>
<dbReference type="GO" id="GO:0043161">
    <property type="term" value="P:proteasome-mediated ubiquitin-dependent protein catabolic process"/>
    <property type="evidence" value="ECO:0007669"/>
    <property type="project" value="TreeGrafter"/>
</dbReference>
<feature type="compositionally biased region" description="Low complexity" evidence="1">
    <location>
        <begin position="165"/>
        <end position="184"/>
    </location>
</feature>
<dbReference type="Proteomes" id="UP000028838">
    <property type="component" value="Unassembled WGS sequence"/>
</dbReference>
<dbReference type="PANTHER" id="PTHR23322:SF6">
    <property type="entry name" value="UBX DOMAIN-CONTAINING PROTEIN 7"/>
    <property type="match status" value="1"/>
</dbReference>
<feature type="compositionally biased region" description="Basic and acidic residues" evidence="1">
    <location>
        <begin position="154"/>
        <end position="164"/>
    </location>
</feature>
<feature type="domain" description="UAS" evidence="2">
    <location>
        <begin position="16"/>
        <end position="145"/>
    </location>
</feature>
<dbReference type="InterPro" id="IPR036249">
    <property type="entry name" value="Thioredoxin-like_sf"/>
</dbReference>
<evidence type="ECO:0000256" key="1">
    <source>
        <dbReference type="SAM" id="MobiDB-lite"/>
    </source>
</evidence>
<dbReference type="OrthoDB" id="270602at2759"/>
<evidence type="ECO:0000259" key="2">
    <source>
        <dbReference type="SMART" id="SM00594"/>
    </source>
</evidence>
<proteinExistence type="predicted"/>
<dbReference type="VEuPathDB" id="ToxoDB:TGFOU_300150B"/>
<dbReference type="GO" id="GO:0005634">
    <property type="term" value="C:nucleus"/>
    <property type="evidence" value="ECO:0007669"/>
    <property type="project" value="TreeGrafter"/>
</dbReference>
<dbReference type="InterPro" id="IPR006577">
    <property type="entry name" value="UAS"/>
</dbReference>
<accession>A0A086JR89</accession>
<organism evidence="3 4">
    <name type="scientific">Toxoplasma gondii FOU</name>
    <dbReference type="NCBI Taxonomy" id="943167"/>
    <lineage>
        <taxon>Eukaryota</taxon>
        <taxon>Sar</taxon>
        <taxon>Alveolata</taxon>
        <taxon>Apicomplexa</taxon>
        <taxon>Conoidasida</taxon>
        <taxon>Coccidia</taxon>
        <taxon>Eucoccidiorida</taxon>
        <taxon>Eimeriorina</taxon>
        <taxon>Sarcocystidae</taxon>
        <taxon>Toxoplasma</taxon>
    </lineage>
</organism>
<dbReference type="SMART" id="SM00594">
    <property type="entry name" value="UAS"/>
    <property type="match status" value="1"/>
</dbReference>
<name>A0A086JR89_TOXGO</name>
<dbReference type="CDD" id="cd02958">
    <property type="entry name" value="UAS"/>
    <property type="match status" value="1"/>
</dbReference>
<dbReference type="InterPro" id="IPR050730">
    <property type="entry name" value="UBX_domain-protein"/>
</dbReference>
<reference evidence="3 4" key="1">
    <citation type="submission" date="2014-07" db="EMBL/GenBank/DDBJ databases">
        <authorList>
            <person name="Sibley D."/>
            <person name="Venepally P."/>
            <person name="Karamycheva S."/>
            <person name="Hadjithomas M."/>
            <person name="Khan A."/>
            <person name="Brunk B."/>
            <person name="Roos D."/>
            <person name="Caler E."/>
            <person name="Lorenzi H."/>
        </authorList>
    </citation>
    <scope>NUCLEOTIDE SEQUENCE [LARGE SCALE GENOMIC DNA]</scope>
    <source>
        <strain evidence="3 4">FOU</strain>
    </source>
</reference>
<dbReference type="AlphaFoldDB" id="A0A086JR89"/>
<comment type="caution">
    <text evidence="3">The sequence shown here is derived from an EMBL/GenBank/DDBJ whole genome shotgun (WGS) entry which is preliminary data.</text>
</comment>
<dbReference type="Pfam" id="PF13899">
    <property type="entry name" value="Thioredoxin_7"/>
    <property type="match status" value="1"/>
</dbReference>